<dbReference type="EMBL" id="CP015136">
    <property type="protein sequence ID" value="AMY10626.1"/>
    <property type="molecule type" value="Genomic_DNA"/>
</dbReference>
<evidence type="ECO:0000313" key="10">
    <source>
        <dbReference type="EMBL" id="AMY10626.1"/>
    </source>
</evidence>
<keyword evidence="7" id="KW-0963">Cytoplasm</keyword>
<dbReference type="GO" id="GO:0009088">
    <property type="term" value="P:threonine biosynthetic process"/>
    <property type="evidence" value="ECO:0007669"/>
    <property type="project" value="UniProtKB-UniRule"/>
</dbReference>
<dbReference type="Gene3D" id="3.30.230.10">
    <property type="match status" value="1"/>
</dbReference>
<comment type="similarity">
    <text evidence="7">Belongs to the GHMP kinase family. Homoserine kinase subfamily.</text>
</comment>
<evidence type="ECO:0000313" key="11">
    <source>
        <dbReference type="Proteomes" id="UP000076079"/>
    </source>
</evidence>
<evidence type="ECO:0000256" key="4">
    <source>
        <dbReference type="ARBA" id="ARBA00022741"/>
    </source>
</evidence>
<evidence type="ECO:0000256" key="8">
    <source>
        <dbReference type="NCBIfam" id="TIGR00191"/>
    </source>
</evidence>
<comment type="subcellular location">
    <subcellularLocation>
        <location evidence="7">Cytoplasm</location>
    </subcellularLocation>
</comment>
<feature type="binding site" evidence="7">
    <location>
        <begin position="92"/>
        <end position="102"/>
    </location>
    <ligand>
        <name>ATP</name>
        <dbReference type="ChEBI" id="CHEBI:30616"/>
    </ligand>
</feature>
<protein>
    <recommendedName>
        <fullName evidence="7 8">Homoserine kinase</fullName>
        <shortName evidence="7">HK</shortName>
        <shortName evidence="7">HSK</shortName>
        <ecNumber evidence="7 8">2.7.1.39</ecNumber>
    </recommendedName>
</protein>
<dbReference type="PANTHER" id="PTHR20861:SF1">
    <property type="entry name" value="HOMOSERINE KINASE"/>
    <property type="match status" value="1"/>
</dbReference>
<dbReference type="EC" id="2.7.1.39" evidence="7 8"/>
<evidence type="ECO:0000256" key="3">
    <source>
        <dbReference type="ARBA" id="ARBA00022697"/>
    </source>
</evidence>
<dbReference type="UniPathway" id="UPA00050">
    <property type="reaction ID" value="UER00064"/>
</dbReference>
<comment type="catalytic activity">
    <reaction evidence="7">
        <text>L-homoserine + ATP = O-phospho-L-homoserine + ADP + H(+)</text>
        <dbReference type="Rhea" id="RHEA:13985"/>
        <dbReference type="ChEBI" id="CHEBI:15378"/>
        <dbReference type="ChEBI" id="CHEBI:30616"/>
        <dbReference type="ChEBI" id="CHEBI:57476"/>
        <dbReference type="ChEBI" id="CHEBI:57590"/>
        <dbReference type="ChEBI" id="CHEBI:456216"/>
        <dbReference type="EC" id="2.7.1.39"/>
    </reaction>
</comment>
<dbReference type="STRING" id="1855912.LuPra_03864"/>
<comment type="function">
    <text evidence="7">Catalyzes the ATP-dependent phosphorylation of L-homoserine to L-homoserine phosphate.</text>
</comment>
<dbReference type="SUPFAM" id="SSF54211">
    <property type="entry name" value="Ribosomal protein S5 domain 2-like"/>
    <property type="match status" value="1"/>
</dbReference>
<dbReference type="Pfam" id="PF00288">
    <property type="entry name" value="GHMP_kinases_N"/>
    <property type="match status" value="1"/>
</dbReference>
<dbReference type="AlphaFoldDB" id="A0A143PQH6"/>
<dbReference type="PRINTS" id="PR00958">
    <property type="entry name" value="HOMSERKINASE"/>
</dbReference>
<dbReference type="Gene3D" id="3.30.70.890">
    <property type="entry name" value="GHMP kinase, C-terminal domain"/>
    <property type="match status" value="1"/>
</dbReference>
<dbReference type="PATRIC" id="fig|1813736.3.peg.4070"/>
<keyword evidence="11" id="KW-1185">Reference proteome</keyword>
<dbReference type="InterPro" id="IPR006204">
    <property type="entry name" value="GHMP_kinase_N_dom"/>
</dbReference>
<evidence type="ECO:0000256" key="5">
    <source>
        <dbReference type="ARBA" id="ARBA00022777"/>
    </source>
</evidence>
<dbReference type="OrthoDB" id="9769912at2"/>
<evidence type="ECO:0000256" key="1">
    <source>
        <dbReference type="ARBA" id="ARBA00022605"/>
    </source>
</evidence>
<dbReference type="InterPro" id="IPR014721">
    <property type="entry name" value="Ribsml_uS5_D2-typ_fold_subgr"/>
</dbReference>
<keyword evidence="6 7" id="KW-0067">ATP-binding</keyword>
<feature type="domain" description="GHMP kinase N-terminal" evidence="9">
    <location>
        <begin position="62"/>
        <end position="144"/>
    </location>
</feature>
<dbReference type="KEGG" id="abac:LuPra_03864"/>
<dbReference type="InterPro" id="IPR000870">
    <property type="entry name" value="Homoserine_kinase"/>
</dbReference>
<keyword evidence="2 7" id="KW-0808">Transferase</keyword>
<dbReference type="HAMAP" id="MF_00384">
    <property type="entry name" value="Homoser_kinase"/>
    <property type="match status" value="1"/>
</dbReference>
<accession>A0A143PQH6</accession>
<dbReference type="Proteomes" id="UP000076079">
    <property type="component" value="Chromosome"/>
</dbReference>
<gene>
    <name evidence="7 10" type="primary">thrB</name>
    <name evidence="10" type="ORF">LuPra_03864</name>
</gene>
<dbReference type="RefSeq" id="WP_110172242.1">
    <property type="nucleotide sequence ID" value="NZ_CP015136.1"/>
</dbReference>
<evidence type="ECO:0000256" key="2">
    <source>
        <dbReference type="ARBA" id="ARBA00022679"/>
    </source>
</evidence>
<dbReference type="InterPro" id="IPR020568">
    <property type="entry name" value="Ribosomal_Su5_D2-typ_SF"/>
</dbReference>
<dbReference type="SUPFAM" id="SSF55060">
    <property type="entry name" value="GHMP Kinase, C-terminal domain"/>
    <property type="match status" value="1"/>
</dbReference>
<name>A0A143PQH6_LUTPR</name>
<dbReference type="InterPro" id="IPR036554">
    <property type="entry name" value="GHMP_kinase_C_sf"/>
</dbReference>
<evidence type="ECO:0000259" key="9">
    <source>
        <dbReference type="Pfam" id="PF00288"/>
    </source>
</evidence>
<evidence type="ECO:0000256" key="6">
    <source>
        <dbReference type="ARBA" id="ARBA00022840"/>
    </source>
</evidence>
<keyword evidence="1 7" id="KW-0028">Amino-acid biosynthesis</keyword>
<keyword evidence="5 7" id="KW-0418">Kinase</keyword>
<dbReference type="NCBIfam" id="TIGR00191">
    <property type="entry name" value="thrB"/>
    <property type="match status" value="1"/>
</dbReference>
<comment type="pathway">
    <text evidence="7">Amino-acid biosynthesis; L-threonine biosynthesis; L-threonine from L-aspartate: step 4/5.</text>
</comment>
<dbReference type="GO" id="GO:0005524">
    <property type="term" value="F:ATP binding"/>
    <property type="evidence" value="ECO:0007669"/>
    <property type="project" value="UniProtKB-UniRule"/>
</dbReference>
<proteinExistence type="inferred from homology"/>
<reference evidence="11" key="2">
    <citation type="submission" date="2016-04" db="EMBL/GenBank/DDBJ databases">
        <title>First Complete Genome Sequence of a Subdivision 6 Acidobacterium.</title>
        <authorList>
            <person name="Huang S."/>
            <person name="Vieira S."/>
            <person name="Bunk B."/>
            <person name="Riedel T."/>
            <person name="Sproeer C."/>
            <person name="Overmann J."/>
        </authorList>
    </citation>
    <scope>NUCLEOTIDE SEQUENCE [LARGE SCALE GENOMIC DNA]</scope>
    <source>
        <strain evidence="11">DSM 100886 HEG_-6_39</strain>
    </source>
</reference>
<dbReference type="PIRSF" id="PIRSF000676">
    <property type="entry name" value="Homoser_kin"/>
    <property type="match status" value="1"/>
</dbReference>
<dbReference type="GO" id="GO:0004413">
    <property type="term" value="F:homoserine kinase activity"/>
    <property type="evidence" value="ECO:0007669"/>
    <property type="project" value="UniProtKB-UniRule"/>
</dbReference>
<dbReference type="PANTHER" id="PTHR20861">
    <property type="entry name" value="HOMOSERINE/4-DIPHOSPHOCYTIDYL-2-C-METHYL-D-ERYTHRITOL KINASE"/>
    <property type="match status" value="1"/>
</dbReference>
<dbReference type="GO" id="GO:0005737">
    <property type="term" value="C:cytoplasm"/>
    <property type="evidence" value="ECO:0007669"/>
    <property type="project" value="UniProtKB-SubCell"/>
</dbReference>
<evidence type="ECO:0000256" key="7">
    <source>
        <dbReference type="HAMAP-Rule" id="MF_00384"/>
    </source>
</evidence>
<reference evidence="10 11" key="1">
    <citation type="journal article" date="2016" name="Genome Announc.">
        <title>First Complete Genome Sequence of a Subdivision 6 Acidobacterium Strain.</title>
        <authorList>
            <person name="Huang S."/>
            <person name="Vieira S."/>
            <person name="Bunk B."/>
            <person name="Riedel T."/>
            <person name="Sproer C."/>
            <person name="Overmann J."/>
        </authorList>
    </citation>
    <scope>NUCLEOTIDE SEQUENCE [LARGE SCALE GENOMIC DNA]</scope>
    <source>
        <strain evidence="11">DSM 100886 HEG_-6_39</strain>
    </source>
</reference>
<keyword evidence="3 7" id="KW-0791">Threonine biosynthesis</keyword>
<organism evidence="10 11">
    <name type="scientific">Luteitalea pratensis</name>
    <dbReference type="NCBI Taxonomy" id="1855912"/>
    <lineage>
        <taxon>Bacteria</taxon>
        <taxon>Pseudomonadati</taxon>
        <taxon>Acidobacteriota</taxon>
        <taxon>Vicinamibacteria</taxon>
        <taxon>Vicinamibacterales</taxon>
        <taxon>Vicinamibacteraceae</taxon>
        <taxon>Luteitalea</taxon>
    </lineage>
</organism>
<keyword evidence="4 7" id="KW-0547">Nucleotide-binding</keyword>
<sequence length="308" mass="31262">MSLARPLATVIVPASTSNLGPGFDALGLALGLYLRAEVTAVTEDGAGQLRCTFSGPVPPGENLIVTGFRAICSARGAVQVPSLDVAVTCDIPACAGLGSSAAALVAGGRLAALVLDGVSTDDVIDVLTTIEGHPDNITAAVLGGLVAGCVDARGHVCVVAAPWPDNVRLVIATPQLSLPTRTARAVLPAQVSRQDAIYNVQRTALLLQGVATGRLDVLREAFSDRLHQPYRLSLVPGLAEVLALDAPGMIGAFLSGAGPSVAVCVVGDPAPVIDALHSIYATIDPEVAIRVLDVHQPAPSTPLAVSHG</sequence>